<dbReference type="SUPFAM" id="SSF53448">
    <property type="entry name" value="Nucleotide-diphospho-sugar transferases"/>
    <property type="match status" value="1"/>
</dbReference>
<reference evidence="2" key="1">
    <citation type="journal article" date="2018" name="Int. J. Syst. Evol. Microbiol.">
        <title>Carboxylicivirga sediminis sp. nov., isolated from coastal sediment.</title>
        <authorList>
            <person name="Wang F.Q."/>
            <person name="Ren L.H."/>
            <person name="Zou R.J."/>
            <person name="Sun Y.Z."/>
            <person name="Liu X.J."/>
            <person name="Jiang F."/>
            <person name="Liu L.J."/>
        </authorList>
    </citation>
    <scope>NUCLEOTIDE SEQUENCE</scope>
    <source>
        <strain evidence="2">JR1</strain>
    </source>
</reference>
<name>A0A941IZ29_9BACT</name>
<feature type="domain" description="Glycosyltransferase 2-like" evidence="1">
    <location>
        <begin position="3"/>
        <end position="162"/>
    </location>
</feature>
<dbReference type="PANTHER" id="PTHR43685">
    <property type="entry name" value="GLYCOSYLTRANSFERASE"/>
    <property type="match status" value="1"/>
</dbReference>
<sequence>MLSICIPVYNVDVRELVEELSKQFTDTKLDGEIIVLDDGSNNHFRNLNKDIISLKAVRYYEQFNHGRSITRNKLVEYAKYDKIAFIDSDCIVSSNYLFNYCQPKSLSHQLVIGGLAYDKEKPDRNLRLRWNYGRKRESTIRYNENSISFLSSNFVIDRKLFNSIKFDERIKGYGNEDTLFGILLRRRQIPFYTINNKVIHKGIEPADIFLSKTKESLSNLWYIYKNTKYIELESHKAVKILKSKQPSILIKLLDLCYKLTERPIAMFLSKVYPSIFIFDVYKMLYLFHYKQTYDINQ</sequence>
<dbReference type="AlphaFoldDB" id="A0A941IZ29"/>
<dbReference type="PANTHER" id="PTHR43685:SF2">
    <property type="entry name" value="GLYCOSYLTRANSFERASE 2-LIKE DOMAIN-CONTAINING PROTEIN"/>
    <property type="match status" value="1"/>
</dbReference>
<dbReference type="InterPro" id="IPR029044">
    <property type="entry name" value="Nucleotide-diphossugar_trans"/>
</dbReference>
<protein>
    <submittedName>
        <fullName evidence="2">Glycosyltransferase family 2 protein</fullName>
    </submittedName>
</protein>
<comment type="caution">
    <text evidence="2">The sequence shown here is derived from an EMBL/GenBank/DDBJ whole genome shotgun (WGS) entry which is preliminary data.</text>
</comment>
<evidence type="ECO:0000313" key="2">
    <source>
        <dbReference type="EMBL" id="MBR8537600.1"/>
    </source>
</evidence>
<gene>
    <name evidence="2" type="ORF">KDU71_18670</name>
</gene>
<dbReference type="InterPro" id="IPR001173">
    <property type="entry name" value="Glyco_trans_2-like"/>
</dbReference>
<evidence type="ECO:0000313" key="3">
    <source>
        <dbReference type="Proteomes" id="UP000679220"/>
    </source>
</evidence>
<organism evidence="2 3">
    <name type="scientific">Carboxylicivirga sediminis</name>
    <dbReference type="NCBI Taxonomy" id="2006564"/>
    <lineage>
        <taxon>Bacteria</taxon>
        <taxon>Pseudomonadati</taxon>
        <taxon>Bacteroidota</taxon>
        <taxon>Bacteroidia</taxon>
        <taxon>Marinilabiliales</taxon>
        <taxon>Marinilabiliaceae</taxon>
        <taxon>Carboxylicivirga</taxon>
    </lineage>
</organism>
<dbReference type="RefSeq" id="WP_212192624.1">
    <property type="nucleotide sequence ID" value="NZ_JAGTAR010000035.1"/>
</dbReference>
<proteinExistence type="predicted"/>
<dbReference type="Pfam" id="PF00535">
    <property type="entry name" value="Glycos_transf_2"/>
    <property type="match status" value="1"/>
</dbReference>
<dbReference type="Gene3D" id="3.90.550.10">
    <property type="entry name" value="Spore Coat Polysaccharide Biosynthesis Protein SpsA, Chain A"/>
    <property type="match status" value="1"/>
</dbReference>
<accession>A0A941IZ29</accession>
<reference evidence="2" key="2">
    <citation type="submission" date="2021-04" db="EMBL/GenBank/DDBJ databases">
        <authorList>
            <person name="Zhang T."/>
            <person name="Zhang Y."/>
            <person name="Lu D."/>
            <person name="Zuo D."/>
            <person name="Du Z."/>
        </authorList>
    </citation>
    <scope>NUCLEOTIDE SEQUENCE</scope>
    <source>
        <strain evidence="2">JR1</strain>
    </source>
</reference>
<evidence type="ECO:0000259" key="1">
    <source>
        <dbReference type="Pfam" id="PF00535"/>
    </source>
</evidence>
<keyword evidence="3" id="KW-1185">Reference proteome</keyword>
<dbReference type="CDD" id="cd00761">
    <property type="entry name" value="Glyco_tranf_GTA_type"/>
    <property type="match status" value="1"/>
</dbReference>
<dbReference type="EMBL" id="JAGTAR010000035">
    <property type="protein sequence ID" value="MBR8537600.1"/>
    <property type="molecule type" value="Genomic_DNA"/>
</dbReference>
<dbReference type="Proteomes" id="UP000679220">
    <property type="component" value="Unassembled WGS sequence"/>
</dbReference>
<dbReference type="InterPro" id="IPR050834">
    <property type="entry name" value="Glycosyltransf_2"/>
</dbReference>